<dbReference type="EMBL" id="JBHTGR010000020">
    <property type="protein sequence ID" value="MFC7747309.1"/>
    <property type="molecule type" value="Genomic_DNA"/>
</dbReference>
<feature type="non-terminal residue" evidence="2">
    <location>
        <position position="182"/>
    </location>
</feature>
<keyword evidence="3" id="KW-1185">Reference proteome</keyword>
<accession>A0ABW2UXK8</accession>
<evidence type="ECO:0000313" key="2">
    <source>
        <dbReference type="EMBL" id="MFC7747309.1"/>
    </source>
</evidence>
<sequence>MDILDFLRSDGSIVVNKKLAHEIGLNEAVIYSELVSLFKYWTSRDQLIEDKWFFCTSENLEKNTALKRKPQDRSIASLQRLGLIEVKKMGLPAKRYFAITNNIYSLFSDSPTKDVQNGQTDNDGIPKEENPVESRHDQFAQNGQTGMSEMDKLECPNWTTNNTRINNTELRTDDDENKETRA</sequence>
<feature type="compositionally biased region" description="Basic and acidic residues" evidence="1">
    <location>
        <begin position="124"/>
        <end position="138"/>
    </location>
</feature>
<name>A0ABW2UXK8_9BACI</name>
<comment type="caution">
    <text evidence="2">The sequence shown here is derived from an EMBL/GenBank/DDBJ whole genome shotgun (WGS) entry which is preliminary data.</text>
</comment>
<dbReference type="Proteomes" id="UP001596620">
    <property type="component" value="Unassembled WGS sequence"/>
</dbReference>
<proteinExistence type="predicted"/>
<protein>
    <submittedName>
        <fullName evidence="2">Uncharacterized protein</fullName>
    </submittedName>
</protein>
<feature type="compositionally biased region" description="Acidic residues" evidence="1">
    <location>
        <begin position="172"/>
        <end position="182"/>
    </location>
</feature>
<feature type="compositionally biased region" description="Polar residues" evidence="1">
    <location>
        <begin position="110"/>
        <end position="122"/>
    </location>
</feature>
<organism evidence="2 3">
    <name type="scientific">Lentibacillus kimchii</name>
    <dbReference type="NCBI Taxonomy" id="1542911"/>
    <lineage>
        <taxon>Bacteria</taxon>
        <taxon>Bacillati</taxon>
        <taxon>Bacillota</taxon>
        <taxon>Bacilli</taxon>
        <taxon>Bacillales</taxon>
        <taxon>Bacillaceae</taxon>
        <taxon>Lentibacillus</taxon>
    </lineage>
</organism>
<feature type="region of interest" description="Disordered" evidence="1">
    <location>
        <begin position="110"/>
        <end position="182"/>
    </location>
</feature>
<feature type="compositionally biased region" description="Low complexity" evidence="1">
    <location>
        <begin position="157"/>
        <end position="169"/>
    </location>
</feature>
<reference evidence="3" key="1">
    <citation type="journal article" date="2019" name="Int. J. Syst. Evol. Microbiol.">
        <title>The Global Catalogue of Microorganisms (GCM) 10K type strain sequencing project: providing services to taxonomists for standard genome sequencing and annotation.</title>
        <authorList>
            <consortium name="The Broad Institute Genomics Platform"/>
            <consortium name="The Broad Institute Genome Sequencing Center for Infectious Disease"/>
            <person name="Wu L."/>
            <person name="Ma J."/>
        </authorList>
    </citation>
    <scope>NUCLEOTIDE SEQUENCE [LARGE SCALE GENOMIC DNA]</scope>
    <source>
        <strain evidence="3">JCM 30234</strain>
    </source>
</reference>
<gene>
    <name evidence="2" type="ORF">ACFQU8_08690</name>
</gene>
<evidence type="ECO:0000256" key="1">
    <source>
        <dbReference type="SAM" id="MobiDB-lite"/>
    </source>
</evidence>
<evidence type="ECO:0000313" key="3">
    <source>
        <dbReference type="Proteomes" id="UP001596620"/>
    </source>
</evidence>